<proteinExistence type="predicted"/>
<dbReference type="KEGG" id="zdf:AN401_08315"/>
<evidence type="ECO:0000259" key="2">
    <source>
        <dbReference type="Pfam" id="PF13808"/>
    </source>
</evidence>
<evidence type="ECO:0008006" key="5">
    <source>
        <dbReference type="Google" id="ProtNLM"/>
    </source>
</evidence>
<evidence type="ECO:0000313" key="4">
    <source>
        <dbReference type="Proteomes" id="UP000217763"/>
    </source>
</evidence>
<keyword evidence="4" id="KW-1185">Reference proteome</keyword>
<dbReference type="EMBL" id="CP012621">
    <property type="protein sequence ID" value="ATG75857.1"/>
    <property type="molecule type" value="Genomic_DNA"/>
</dbReference>
<dbReference type="GO" id="GO:0004803">
    <property type="term" value="F:transposase activity"/>
    <property type="evidence" value="ECO:0007669"/>
    <property type="project" value="InterPro"/>
</dbReference>
<organism evidence="3 4">
    <name type="scientific">Zobellella denitrificans</name>
    <dbReference type="NCBI Taxonomy" id="347534"/>
    <lineage>
        <taxon>Bacteria</taxon>
        <taxon>Pseudomonadati</taxon>
        <taxon>Pseudomonadota</taxon>
        <taxon>Gammaproteobacteria</taxon>
        <taxon>Aeromonadales</taxon>
        <taxon>Aeromonadaceae</taxon>
        <taxon>Zobellella</taxon>
    </lineage>
</organism>
<dbReference type="Pfam" id="PF01609">
    <property type="entry name" value="DDE_Tnp_1"/>
    <property type="match status" value="1"/>
</dbReference>
<dbReference type="InterPro" id="IPR051698">
    <property type="entry name" value="Transposase_11-like"/>
</dbReference>
<dbReference type="PANTHER" id="PTHR30298:SF0">
    <property type="entry name" value="PROTEIN YBFL-RELATED"/>
    <property type="match status" value="1"/>
</dbReference>
<feature type="domain" description="Transposase IS4-like" evidence="1">
    <location>
        <begin position="103"/>
        <end position="340"/>
    </location>
</feature>
<protein>
    <recommendedName>
        <fullName evidence="5">ISAs1 family transposase</fullName>
    </recommendedName>
</protein>
<dbReference type="GO" id="GO:0006313">
    <property type="term" value="P:DNA transposition"/>
    <property type="evidence" value="ECO:0007669"/>
    <property type="project" value="InterPro"/>
</dbReference>
<reference evidence="4" key="1">
    <citation type="submission" date="2015-09" db="EMBL/GenBank/DDBJ databases">
        <authorList>
            <person name="Shao Z."/>
            <person name="Wang L."/>
        </authorList>
    </citation>
    <scope>NUCLEOTIDE SEQUENCE [LARGE SCALE GENOMIC DNA]</scope>
    <source>
        <strain evidence="4">F13-1</strain>
    </source>
</reference>
<evidence type="ECO:0000313" key="3">
    <source>
        <dbReference type="EMBL" id="ATG75857.1"/>
    </source>
</evidence>
<dbReference type="AlphaFoldDB" id="A0A291HUN0"/>
<evidence type="ECO:0000259" key="1">
    <source>
        <dbReference type="Pfam" id="PF01609"/>
    </source>
</evidence>
<dbReference type="InterPro" id="IPR047647">
    <property type="entry name" value="ISAs1_transpos"/>
</dbReference>
<name>A0A291HUN0_9GAMM</name>
<dbReference type="RefSeq" id="WP_096779072.1">
    <property type="nucleotide sequence ID" value="NZ_CP012621.1"/>
</dbReference>
<gene>
    <name evidence="3" type="ORF">AN401_08315</name>
</gene>
<sequence>MNGLGLLQHLSIISDPRQQWKVEHKLSDILFLTIVAVIGGAEGWEEIEDFGVDHLDWLRQYGDFENGVPVHDTIARVMGMLSATQLQKSFAAWMKDCHVATEGEVIAIDGKTLLRSYDKGRRQGAIHMVSAFSAANQVVLGQVKTDDKSNEITAIPELLELLSIRGCLVTIDAMGCQRAIAQKVINKGADYLLAVKGNQPRLEEAFNNYFRMEMFQRPDNDSYSTQESGHGRKETRLSLAVDDLSILGDLVFEWPELKTLGIVAAVREVGGEPAKDIKVRYYISSARLSAKELLEASRSHWSIESQLHWQLDVGMREDECRIRREQAGENMATIRHIAFNALKGDTSFKAGMKRKQKRASRNSAYLSHVLAGLGVS</sequence>
<dbReference type="PANTHER" id="PTHR30298">
    <property type="entry name" value="H REPEAT-ASSOCIATED PREDICTED TRANSPOSASE"/>
    <property type="match status" value="1"/>
</dbReference>
<dbReference type="Pfam" id="PF13808">
    <property type="entry name" value="DDE_Tnp_1_assoc"/>
    <property type="match status" value="1"/>
</dbReference>
<dbReference type="GO" id="GO:0003677">
    <property type="term" value="F:DNA binding"/>
    <property type="evidence" value="ECO:0007669"/>
    <property type="project" value="InterPro"/>
</dbReference>
<dbReference type="Proteomes" id="UP000217763">
    <property type="component" value="Chromosome"/>
</dbReference>
<dbReference type="InterPro" id="IPR002559">
    <property type="entry name" value="Transposase_11"/>
</dbReference>
<accession>A0A291HUN0</accession>
<dbReference type="InterPro" id="IPR032806">
    <property type="entry name" value="YbfD_N"/>
</dbReference>
<feature type="domain" description="H repeat-associated protein N-terminal" evidence="2">
    <location>
        <begin position="7"/>
        <end position="94"/>
    </location>
</feature>
<dbReference type="NCBIfam" id="NF033564">
    <property type="entry name" value="transpos_ISAs1"/>
    <property type="match status" value="1"/>
</dbReference>